<proteinExistence type="predicted"/>
<feature type="domain" description="Ketoreductase" evidence="3">
    <location>
        <begin position="133"/>
        <end position="331"/>
    </location>
</feature>
<dbReference type="Pfam" id="PF00106">
    <property type="entry name" value="adh_short"/>
    <property type="match status" value="1"/>
</dbReference>
<keyword evidence="1" id="KW-0560">Oxidoreductase</keyword>
<evidence type="ECO:0000256" key="2">
    <source>
        <dbReference type="SAM" id="MobiDB-lite"/>
    </source>
</evidence>
<dbReference type="AlphaFoldDB" id="A0AA97P0M8"/>
<gene>
    <name evidence="4" type="ORF">OOU_Y34scaffold00476g21</name>
</gene>
<dbReference type="Gene3D" id="3.40.50.720">
    <property type="entry name" value="NAD(P)-binding Rossmann-like Domain"/>
    <property type="match status" value="1"/>
</dbReference>
<dbReference type="PANTHER" id="PTHR43658">
    <property type="entry name" value="SHORT-CHAIN DEHYDROGENASE/REDUCTASE"/>
    <property type="match status" value="1"/>
</dbReference>
<name>A0AA97P0M8_PYRO3</name>
<dbReference type="SUPFAM" id="SSF51735">
    <property type="entry name" value="NAD(P)-binding Rossmann-fold domains"/>
    <property type="match status" value="1"/>
</dbReference>
<dbReference type="InterPro" id="IPR002347">
    <property type="entry name" value="SDR_fam"/>
</dbReference>
<reference evidence="4" key="1">
    <citation type="journal article" date="2012" name="PLoS Genet.">
        <title>Comparative analysis of the genomes of two field isolates of the rice blast fungus Magnaporthe oryzae.</title>
        <authorList>
            <person name="Xue M."/>
            <person name="Yang J."/>
            <person name="Li Z."/>
            <person name="Hu S."/>
            <person name="Yao N."/>
            <person name="Dean R.A."/>
            <person name="Zhao W."/>
            <person name="Shen M."/>
            <person name="Zhang H."/>
            <person name="Li C."/>
            <person name="Liu L."/>
            <person name="Cao L."/>
            <person name="Xu X."/>
            <person name="Xing Y."/>
            <person name="Hsiang T."/>
            <person name="Zhang Z."/>
            <person name="Xu J.R."/>
            <person name="Peng Y.L."/>
        </authorList>
    </citation>
    <scope>NUCLEOTIDE SEQUENCE</scope>
    <source>
        <strain evidence="4">Y34</strain>
    </source>
</reference>
<dbReference type="InterPro" id="IPR057326">
    <property type="entry name" value="KR_dom"/>
</dbReference>
<protein>
    <submittedName>
        <fullName evidence="4">3-hydroxyacyl-CoA dehydrogenase type-2</fullName>
    </submittedName>
</protein>
<feature type="compositionally biased region" description="Basic and acidic residues" evidence="2">
    <location>
        <begin position="7"/>
        <end position="21"/>
    </location>
</feature>
<dbReference type="PANTHER" id="PTHR43658:SF8">
    <property type="entry name" value="17-BETA-HYDROXYSTEROID DEHYDROGENASE 14-RELATED"/>
    <property type="match status" value="1"/>
</dbReference>
<dbReference type="EMBL" id="JH793787">
    <property type="protein sequence ID" value="ELQ39861.1"/>
    <property type="molecule type" value="Genomic_DNA"/>
</dbReference>
<organism evidence="4">
    <name type="scientific">Pyricularia oryzae (strain Y34)</name>
    <name type="common">Rice blast fungus</name>
    <name type="synonym">Magnaporthe oryzae</name>
    <dbReference type="NCBI Taxonomy" id="1143189"/>
    <lineage>
        <taxon>Eukaryota</taxon>
        <taxon>Fungi</taxon>
        <taxon>Dikarya</taxon>
        <taxon>Ascomycota</taxon>
        <taxon>Pezizomycotina</taxon>
        <taxon>Sordariomycetes</taxon>
        <taxon>Sordariomycetidae</taxon>
        <taxon>Magnaporthales</taxon>
        <taxon>Pyriculariaceae</taxon>
        <taxon>Pyricularia</taxon>
    </lineage>
</organism>
<evidence type="ECO:0000259" key="3">
    <source>
        <dbReference type="SMART" id="SM00822"/>
    </source>
</evidence>
<feature type="region of interest" description="Disordered" evidence="2">
    <location>
        <begin position="1"/>
        <end position="40"/>
    </location>
</feature>
<dbReference type="Proteomes" id="UP000011086">
    <property type="component" value="Unassembled WGS sequence"/>
</dbReference>
<dbReference type="SMART" id="SM00822">
    <property type="entry name" value="PKS_KR"/>
    <property type="match status" value="1"/>
</dbReference>
<evidence type="ECO:0000313" key="4">
    <source>
        <dbReference type="EMBL" id="ELQ39861.1"/>
    </source>
</evidence>
<sequence>MAQNGRYHHEQRPGSRSRLETVKWGPKQSTSLAELGQSRDDQGAMRYWKPALLDSAESTSPLATNTLVWSTCLIECALEGYSNSTSNAEAPSQPVFSPDALGSNLPPHANTYLGRGKQDKVQALFLKMKISGRTFVISGGASGLGRACAVDLVAHGANVAVLDINPELGDSLVKELGAEKARFFTVDVTDSGSIGKAVEGSASWAKETGKPFGGVIPAAGVGFPGLILDSKKNPLSLDSFDLVVAINLRGTIDLVRQCLPHIAAAAADGPDGEHGVVIMISSSAAFDGQMGQTAYAASKGALASAALPMARDLSRHGIRVAVIAPGMFETAMTAAMSDKVRNGLEKTLEFPKRGGKPDEFAGLVRHIIENSMLNGVVVRLDGAARMPSKL</sequence>
<evidence type="ECO:0000256" key="1">
    <source>
        <dbReference type="ARBA" id="ARBA00023002"/>
    </source>
</evidence>
<dbReference type="InterPro" id="IPR036291">
    <property type="entry name" value="NAD(P)-bd_dom_sf"/>
</dbReference>
<accession>A0AA97P0M8</accession>
<dbReference type="GO" id="GO:0016491">
    <property type="term" value="F:oxidoreductase activity"/>
    <property type="evidence" value="ECO:0007669"/>
    <property type="project" value="UniProtKB-KW"/>
</dbReference>
<dbReference type="PRINTS" id="PR00081">
    <property type="entry name" value="GDHRDH"/>
</dbReference>